<accession>U6N311</accession>
<dbReference type="RefSeq" id="XP_013437586.1">
    <property type="nucleotide sequence ID" value="XM_013582132.1"/>
</dbReference>
<evidence type="ECO:0000256" key="1">
    <source>
        <dbReference type="SAM" id="MobiDB-lite"/>
    </source>
</evidence>
<feature type="region of interest" description="Disordered" evidence="1">
    <location>
        <begin position="1"/>
        <end position="39"/>
    </location>
</feature>
<keyword evidence="3" id="KW-1185">Reference proteome</keyword>
<proteinExistence type="predicted"/>
<dbReference type="EMBL" id="HG725660">
    <property type="protein sequence ID" value="CDJ69119.1"/>
    <property type="molecule type" value="Genomic_DNA"/>
</dbReference>
<reference evidence="2" key="1">
    <citation type="submission" date="2013-10" db="EMBL/GenBank/DDBJ databases">
        <title>Genomic analysis of the causative agents of coccidiosis in chickens.</title>
        <authorList>
            <person name="Reid A.J."/>
            <person name="Blake D."/>
            <person name="Billington K."/>
            <person name="Browne H."/>
            <person name="Dunn M."/>
            <person name="Hung S."/>
            <person name="Kawahara F."/>
            <person name="Miranda-Saavedra D."/>
            <person name="Mourier T."/>
            <person name="Nagra H."/>
            <person name="Otto T.D."/>
            <person name="Rawlings N."/>
            <person name="Sanchez A."/>
            <person name="Sanders M."/>
            <person name="Subramaniam C."/>
            <person name="Tay Y."/>
            <person name="Dear P."/>
            <person name="Doerig C."/>
            <person name="Gruber A."/>
            <person name="Parkinson J."/>
            <person name="Shirley M."/>
            <person name="Wan K.L."/>
            <person name="Berriman M."/>
            <person name="Tomley F."/>
            <person name="Pain A."/>
        </authorList>
    </citation>
    <scope>NUCLEOTIDE SEQUENCE [LARGE SCALE GENOMIC DNA]</scope>
    <source>
        <strain evidence="2">Houghton</strain>
    </source>
</reference>
<sequence length="185" mass="20343">MPRHHAGPPDGASGPRCYLASESSLGPLPQQEALSDDTEAPTLKWLRRSNRADLRRFGVVTHARRVHGLEYPFPPRAPKPIIKVPSAFRPAAAEPWAAPQTYWGHTPKLGLAGALGKSRERPGSSSRTSSSSSRSSSRSSSSSSRSVERTEVRPEEWLACCGGSRVQIELLFKNRNTEKERQCLM</sequence>
<dbReference type="AlphaFoldDB" id="U6N311"/>
<feature type="region of interest" description="Disordered" evidence="1">
    <location>
        <begin position="99"/>
        <end position="153"/>
    </location>
</feature>
<reference evidence="2" key="2">
    <citation type="submission" date="2013-10" db="EMBL/GenBank/DDBJ databases">
        <authorList>
            <person name="Aslett M."/>
        </authorList>
    </citation>
    <scope>NUCLEOTIDE SEQUENCE [LARGE SCALE GENOMIC DNA]</scope>
    <source>
        <strain evidence="2">Houghton</strain>
    </source>
</reference>
<dbReference type="OrthoDB" id="10433478at2759"/>
<dbReference type="VEuPathDB" id="ToxoDB:ENH_00063280"/>
<gene>
    <name evidence="2" type="ORF">ENH_00063280</name>
</gene>
<name>U6N311_9EIME</name>
<dbReference type="Proteomes" id="UP000030754">
    <property type="component" value="Unassembled WGS sequence"/>
</dbReference>
<evidence type="ECO:0000313" key="3">
    <source>
        <dbReference type="Proteomes" id="UP000030754"/>
    </source>
</evidence>
<protein>
    <submittedName>
        <fullName evidence="2">Uncharacterized protein</fullName>
    </submittedName>
</protein>
<feature type="compositionally biased region" description="Low complexity" evidence="1">
    <location>
        <begin position="123"/>
        <end position="145"/>
    </location>
</feature>
<evidence type="ECO:0000313" key="2">
    <source>
        <dbReference type="EMBL" id="CDJ69119.1"/>
    </source>
</evidence>
<dbReference type="GeneID" id="25476466"/>
<organism evidence="2 3">
    <name type="scientific">Eimeria necatrix</name>
    <dbReference type="NCBI Taxonomy" id="51315"/>
    <lineage>
        <taxon>Eukaryota</taxon>
        <taxon>Sar</taxon>
        <taxon>Alveolata</taxon>
        <taxon>Apicomplexa</taxon>
        <taxon>Conoidasida</taxon>
        <taxon>Coccidia</taxon>
        <taxon>Eucoccidiorida</taxon>
        <taxon>Eimeriorina</taxon>
        <taxon>Eimeriidae</taxon>
        <taxon>Eimeria</taxon>
    </lineage>
</organism>